<dbReference type="STRING" id="45607.A0A2T0FCZ4"/>
<dbReference type="RefSeq" id="XP_024662755.1">
    <property type="nucleotide sequence ID" value="XM_024806987.1"/>
</dbReference>
<dbReference type="Proteomes" id="UP000238350">
    <property type="component" value="Unassembled WGS sequence"/>
</dbReference>
<keyword evidence="3" id="KW-1185">Reference proteome</keyword>
<comment type="caution">
    <text evidence="2">The sequence shown here is derived from an EMBL/GenBank/DDBJ whole genome shotgun (WGS) entry which is preliminary data.</text>
</comment>
<dbReference type="GeneID" id="36514178"/>
<dbReference type="InterPro" id="IPR013536">
    <property type="entry name" value="WLM_dom"/>
</dbReference>
<reference evidence="2 3" key="1">
    <citation type="submission" date="2017-04" db="EMBL/GenBank/DDBJ databases">
        <title>Genome sequencing of [Candida] sorbophila.</title>
        <authorList>
            <person name="Ahn J.O."/>
        </authorList>
    </citation>
    <scope>NUCLEOTIDE SEQUENCE [LARGE SCALE GENOMIC DNA]</scope>
    <source>
        <strain evidence="2 3">DS02</strain>
    </source>
</reference>
<dbReference type="OrthoDB" id="49605at2759"/>
<proteinExistence type="predicted"/>
<dbReference type="PANTHER" id="PTHR47795">
    <property type="entry name" value="UBIQUITIN AND WLM DOMAIN-CONTAINING METALLOPROTEASE SPCC1442.07C"/>
    <property type="match status" value="1"/>
</dbReference>
<dbReference type="PANTHER" id="PTHR47795:SF1">
    <property type="entry name" value="DNA-DEPENDENT METALLOPROTEASE WSS1 HOMOLOG 2"/>
    <property type="match status" value="1"/>
</dbReference>
<evidence type="ECO:0000313" key="2">
    <source>
        <dbReference type="EMBL" id="PRT52809.1"/>
    </source>
</evidence>
<protein>
    <recommendedName>
        <fullName evidence="1">WLM domain-containing protein</fullName>
    </recommendedName>
</protein>
<dbReference type="PROSITE" id="PS51397">
    <property type="entry name" value="WLM"/>
    <property type="match status" value="1"/>
</dbReference>
<evidence type="ECO:0000313" key="3">
    <source>
        <dbReference type="Proteomes" id="UP000238350"/>
    </source>
</evidence>
<dbReference type="GO" id="GO:0070628">
    <property type="term" value="F:proteasome binding"/>
    <property type="evidence" value="ECO:0007669"/>
    <property type="project" value="TreeGrafter"/>
</dbReference>
<name>A0A2T0FCZ4_9ASCO</name>
<gene>
    <name evidence="2" type="ORF">B9G98_00429</name>
</gene>
<accession>A0A2T0FCZ4</accession>
<evidence type="ECO:0000259" key="1">
    <source>
        <dbReference type="PROSITE" id="PS51397"/>
    </source>
</evidence>
<dbReference type="Pfam" id="PF08325">
    <property type="entry name" value="WLM"/>
    <property type="match status" value="1"/>
</dbReference>
<dbReference type="EMBL" id="NDIQ01000001">
    <property type="protein sequence ID" value="PRT52809.1"/>
    <property type="molecule type" value="Genomic_DNA"/>
</dbReference>
<dbReference type="AlphaFoldDB" id="A0A2T0FCZ4"/>
<sequence length="245" mass="27674">MQVTFRKVSLEVDDNLSIKELQGLIEKQFHVPASGQSFLANGKRIVLNPEAKISDPVGGKTPTKIMVLGSSQQKSDEIASSANAYIRQEARREQAVASLAARKRAPAVTTAPTEYTFHEIKALPYGDSQGALDYLQRIKDDLGVRVLMEKYKLKVNVLSELDPALNTGSKERRLGLNRNRGEMIELRIRTDDYMGFCNFNEVKKVLCHELAHNTQDDHDEAFWKVCRLYEREINQGWGTGHRLDS</sequence>
<organism evidence="2 3">
    <name type="scientific">Wickerhamiella sorbophila</name>
    <dbReference type="NCBI Taxonomy" id="45607"/>
    <lineage>
        <taxon>Eukaryota</taxon>
        <taxon>Fungi</taxon>
        <taxon>Dikarya</taxon>
        <taxon>Ascomycota</taxon>
        <taxon>Saccharomycotina</taxon>
        <taxon>Dipodascomycetes</taxon>
        <taxon>Dipodascales</taxon>
        <taxon>Trichomonascaceae</taxon>
        <taxon>Wickerhamiella</taxon>
    </lineage>
</organism>
<feature type="domain" description="WLM" evidence="1">
    <location>
        <begin position="108"/>
        <end position="245"/>
    </location>
</feature>